<dbReference type="Pfam" id="PF01066">
    <property type="entry name" value="CDP-OH_P_transf"/>
    <property type="match status" value="1"/>
</dbReference>
<dbReference type="EMBL" id="CADCVD010000006">
    <property type="protein sequence ID" value="CAA9423953.1"/>
    <property type="molecule type" value="Genomic_DNA"/>
</dbReference>
<keyword evidence="4 12" id="KW-0808">Transferase</keyword>
<dbReference type="GO" id="GO:0008444">
    <property type="term" value="F:CDP-diacylglycerol-glycerol-3-phosphate 3-phosphatidyltransferase activity"/>
    <property type="evidence" value="ECO:0007669"/>
    <property type="project" value="UniProtKB-UniRule"/>
</dbReference>
<dbReference type="InterPro" id="IPR000462">
    <property type="entry name" value="CDP-OH_P_trans"/>
</dbReference>
<dbReference type="GO" id="GO:0016020">
    <property type="term" value="C:membrane"/>
    <property type="evidence" value="ECO:0007669"/>
    <property type="project" value="UniProtKB-SubCell"/>
</dbReference>
<evidence type="ECO:0000256" key="10">
    <source>
        <dbReference type="ARBA" id="ARBA00023264"/>
    </source>
</evidence>
<evidence type="ECO:0000256" key="4">
    <source>
        <dbReference type="ARBA" id="ARBA00022679"/>
    </source>
</evidence>
<organism evidence="14">
    <name type="scientific">uncultured Rubrobacteraceae bacterium</name>
    <dbReference type="NCBI Taxonomy" id="349277"/>
    <lineage>
        <taxon>Bacteria</taxon>
        <taxon>Bacillati</taxon>
        <taxon>Actinomycetota</taxon>
        <taxon>Rubrobacteria</taxon>
        <taxon>Rubrobacterales</taxon>
        <taxon>Rubrobacteraceae</taxon>
        <taxon>environmental samples</taxon>
    </lineage>
</organism>
<evidence type="ECO:0000256" key="1">
    <source>
        <dbReference type="ARBA" id="ARBA00004141"/>
    </source>
</evidence>
<evidence type="ECO:0000256" key="5">
    <source>
        <dbReference type="ARBA" id="ARBA00022692"/>
    </source>
</evidence>
<dbReference type="InterPro" id="IPR050324">
    <property type="entry name" value="CDP-alcohol_PTase-I"/>
</dbReference>
<keyword evidence="6 13" id="KW-1133">Transmembrane helix</keyword>
<protein>
    <recommendedName>
        <fullName evidence="11">CDP-diacylglycerol--glycerol-3-phosphate 3-phosphatidyltransferase</fullName>
        <ecNumber evidence="11">2.7.8.5</ecNumber>
    </recommendedName>
</protein>
<comment type="similarity">
    <text evidence="2 12">Belongs to the CDP-alcohol phosphatidyltransferase class-I family.</text>
</comment>
<evidence type="ECO:0000256" key="3">
    <source>
        <dbReference type="ARBA" id="ARBA00022516"/>
    </source>
</evidence>
<dbReference type="GO" id="GO:0046474">
    <property type="term" value="P:glycerophospholipid biosynthetic process"/>
    <property type="evidence" value="ECO:0007669"/>
    <property type="project" value="TreeGrafter"/>
</dbReference>
<dbReference type="AlphaFoldDB" id="A0A6J4PWF6"/>
<keyword evidence="5 13" id="KW-0812">Transmembrane</keyword>
<dbReference type="EC" id="2.7.8.5" evidence="11"/>
<reference evidence="14" key="1">
    <citation type="submission" date="2020-02" db="EMBL/GenBank/DDBJ databases">
        <authorList>
            <person name="Meier V. D."/>
        </authorList>
    </citation>
    <scope>NUCLEOTIDE SEQUENCE</scope>
    <source>
        <strain evidence="14">AVDCRST_MAG37</strain>
    </source>
</reference>
<evidence type="ECO:0000256" key="2">
    <source>
        <dbReference type="ARBA" id="ARBA00010441"/>
    </source>
</evidence>
<keyword evidence="8 13" id="KW-0472">Membrane</keyword>
<dbReference type="InterPro" id="IPR048254">
    <property type="entry name" value="CDP_ALCOHOL_P_TRANSF_CS"/>
</dbReference>
<dbReference type="Gene3D" id="1.20.120.1760">
    <property type="match status" value="1"/>
</dbReference>
<keyword evidence="3" id="KW-0444">Lipid biosynthesis</keyword>
<evidence type="ECO:0000256" key="7">
    <source>
        <dbReference type="ARBA" id="ARBA00023098"/>
    </source>
</evidence>
<dbReference type="NCBIfam" id="TIGR00560">
    <property type="entry name" value="pgsA"/>
    <property type="match status" value="1"/>
</dbReference>
<dbReference type="PROSITE" id="PS00379">
    <property type="entry name" value="CDP_ALCOHOL_P_TRANSF"/>
    <property type="match status" value="1"/>
</dbReference>
<dbReference type="InterPro" id="IPR004570">
    <property type="entry name" value="Phosphatidylglycerol_P_synth"/>
</dbReference>
<dbReference type="PIRSF" id="PIRSF000847">
    <property type="entry name" value="Phos_ph_gly_syn"/>
    <property type="match status" value="1"/>
</dbReference>
<proteinExistence type="inferred from homology"/>
<evidence type="ECO:0000256" key="11">
    <source>
        <dbReference type="NCBIfam" id="TIGR00560"/>
    </source>
</evidence>
<gene>
    <name evidence="14" type="ORF">AVDCRST_MAG37-130</name>
</gene>
<evidence type="ECO:0000313" key="14">
    <source>
        <dbReference type="EMBL" id="CAA9423953.1"/>
    </source>
</evidence>
<dbReference type="PANTHER" id="PTHR14269:SF62">
    <property type="entry name" value="CDP-DIACYLGLYCEROL--GLYCEROL-3-PHOSPHATE 3-PHOSPHATIDYLTRANSFERASE 1, CHLOROPLASTIC"/>
    <property type="match status" value="1"/>
</dbReference>
<sequence length="181" mass="19765">MNYANQLTLARLIAVVPVMTALYVQFPGNRTVATVLYAAAIFTDYLDGIMARRSGKVTAFGKLMDSIADKAIIVSLFFALVAEGSMPAWMAAIMVVREFAVTGLRMVALESGEVIAANRWGKAKMVTQSLAVFILLLNYSTLGYWVMLLATVLTLLSGWSYLKDTPRILAASAAEQDRERS</sequence>
<dbReference type="InterPro" id="IPR043130">
    <property type="entry name" value="CDP-OH_PTrfase_TM_dom"/>
</dbReference>
<evidence type="ECO:0000256" key="9">
    <source>
        <dbReference type="ARBA" id="ARBA00023209"/>
    </source>
</evidence>
<feature type="transmembrane region" description="Helical" evidence="13">
    <location>
        <begin position="71"/>
        <end position="96"/>
    </location>
</feature>
<feature type="transmembrane region" description="Helical" evidence="13">
    <location>
        <begin position="32"/>
        <end position="50"/>
    </location>
</feature>
<dbReference type="UniPathway" id="UPA00085"/>
<feature type="transmembrane region" description="Helical" evidence="13">
    <location>
        <begin position="7"/>
        <end position="26"/>
    </location>
</feature>
<evidence type="ECO:0000256" key="12">
    <source>
        <dbReference type="RuleBase" id="RU003750"/>
    </source>
</evidence>
<dbReference type="PANTHER" id="PTHR14269">
    <property type="entry name" value="CDP-DIACYLGLYCEROL--GLYCEROL-3-PHOSPHATE 3-PHOSPHATIDYLTRANSFERASE-RELATED"/>
    <property type="match status" value="1"/>
</dbReference>
<accession>A0A6J4PWF6</accession>
<evidence type="ECO:0000256" key="13">
    <source>
        <dbReference type="SAM" id="Phobius"/>
    </source>
</evidence>
<evidence type="ECO:0000256" key="8">
    <source>
        <dbReference type="ARBA" id="ARBA00023136"/>
    </source>
</evidence>
<feature type="transmembrane region" description="Helical" evidence="13">
    <location>
        <begin position="142"/>
        <end position="162"/>
    </location>
</feature>
<evidence type="ECO:0000256" key="6">
    <source>
        <dbReference type="ARBA" id="ARBA00022989"/>
    </source>
</evidence>
<keyword evidence="10" id="KW-1208">Phospholipid metabolism</keyword>
<name>A0A6J4PWF6_9ACTN</name>
<keyword evidence="7" id="KW-0443">Lipid metabolism</keyword>
<keyword evidence="9" id="KW-0594">Phospholipid biosynthesis</keyword>
<comment type="subcellular location">
    <subcellularLocation>
        <location evidence="1">Membrane</location>
        <topology evidence="1">Multi-pass membrane protein</topology>
    </subcellularLocation>
</comment>